<accession>A0A515EN04</accession>
<keyword evidence="1" id="KW-0812">Transmembrane</keyword>
<reference evidence="3" key="2">
    <citation type="journal article" date="2020" name="Int. J. Syst. Evol. Microbiol.">
        <title>Genomic insights into a novel species Rhodoferax aquaticus sp. nov., isolated from freshwater.</title>
        <authorList>
            <person name="Li T."/>
            <person name="Zhuo Y."/>
            <person name="Jin C.Z."/>
            <person name="Wu X."/>
            <person name="Ko S.R."/>
            <person name="Jin F.J."/>
            <person name="Ahn C.Y."/>
            <person name="Oh H.M."/>
            <person name="Lee H.G."/>
            <person name="Jin L."/>
        </authorList>
    </citation>
    <scope>NUCLEOTIDE SEQUENCE [LARGE SCALE GENOMIC DNA]</scope>
    <source>
        <strain evidence="3">Gr-4</strain>
    </source>
</reference>
<evidence type="ECO:0000313" key="3">
    <source>
        <dbReference type="Proteomes" id="UP000317365"/>
    </source>
</evidence>
<dbReference type="Proteomes" id="UP000317365">
    <property type="component" value="Chromosome"/>
</dbReference>
<organism evidence="2 3">
    <name type="scientific">Rhodoferax aquaticus</name>
    <dbReference type="NCBI Taxonomy" id="2527691"/>
    <lineage>
        <taxon>Bacteria</taxon>
        <taxon>Pseudomonadati</taxon>
        <taxon>Pseudomonadota</taxon>
        <taxon>Betaproteobacteria</taxon>
        <taxon>Burkholderiales</taxon>
        <taxon>Comamonadaceae</taxon>
        <taxon>Rhodoferax</taxon>
    </lineage>
</organism>
<gene>
    <name evidence="2" type="ORF">EXZ61_07675</name>
</gene>
<dbReference type="KEGG" id="rhg:EXZ61_07675"/>
<evidence type="ECO:0000256" key="1">
    <source>
        <dbReference type="SAM" id="Phobius"/>
    </source>
</evidence>
<keyword evidence="1" id="KW-1133">Transmembrane helix</keyword>
<feature type="transmembrane region" description="Helical" evidence="1">
    <location>
        <begin position="380"/>
        <end position="398"/>
    </location>
</feature>
<keyword evidence="3" id="KW-1185">Reference proteome</keyword>
<dbReference type="AlphaFoldDB" id="A0A515EN04"/>
<dbReference type="EMBL" id="CP036282">
    <property type="protein sequence ID" value="QDL54057.1"/>
    <property type="molecule type" value="Genomic_DNA"/>
</dbReference>
<name>A0A515EN04_9BURK</name>
<keyword evidence="1" id="KW-0472">Membrane</keyword>
<reference evidence="3" key="1">
    <citation type="submission" date="2019-02" db="EMBL/GenBank/DDBJ databases">
        <title>Complete genome sequence of Rhodoferax sp. Gr-4.</title>
        <authorList>
            <person name="Jin L."/>
        </authorList>
    </citation>
    <scope>NUCLEOTIDE SEQUENCE [LARGE SCALE GENOMIC DNA]</scope>
    <source>
        <strain evidence="3">Gr-4</strain>
    </source>
</reference>
<protein>
    <submittedName>
        <fullName evidence="2">Uncharacterized protein</fullName>
    </submittedName>
</protein>
<dbReference type="RefSeq" id="WP_142810607.1">
    <property type="nucleotide sequence ID" value="NZ_CP036282.1"/>
</dbReference>
<proteinExistence type="predicted"/>
<feature type="transmembrane region" description="Helical" evidence="1">
    <location>
        <begin position="338"/>
        <end position="360"/>
    </location>
</feature>
<evidence type="ECO:0000313" key="2">
    <source>
        <dbReference type="EMBL" id="QDL54057.1"/>
    </source>
</evidence>
<sequence length="497" mass="55254">MSRWHTEFEQHPFQSFWKDLQTEAPLLQADDLTIQTSVDEIDRLKRVIAYLTPLIANVDAELTPKSIWDNFQAQAEPCLAQVRSFVSNRNIGHIQGANAHADNLLSYVRPFMVLPVKVLEAVSAAATEYRLQVEHAAAKIVETSKSTVKTVQSDLDAISELQRSALSSHSQIEDLRVSLFVGSSDKPATKLQIDELTLTVKTQADGVQVYHDKLLIDGSVPAIKSEIDAAAKAILAGREKVERDLKLEEHTLGELDAFYDKIFGPTNTDGTRGGGLKLELDERTRQLVQLENDQIVKHKAMFDQIETLLPGATSAGLSTAYNKLRLSFDNPIAVNTKVFFIAVGLMPVLAVLACIQSFTLSPLELQFIEVPTYEAILRHMLAKAPFILPLIWLAIFAMRRRSQYERLQQEYAHKEALAASYESYKTQIAQLQVPDIDSLKKELISKAIEAIAFNVSTTLSEAPTEKMPLEHALATLNGDKGLMSLLGKLKDVIPKKD</sequence>